<sequence>MATRAYIEDGYTEEGFIKEVPGIHEEVRFKFRPVLASKQRETLDRWHEIKSEVKSERINNLIKEQLVEWDLTFNKKLLPIETKILERLKQPVVDRIFNIITSTDKSDEELKKVLKQREEDAKN</sequence>
<dbReference type="EMBL" id="CP037920">
    <property type="protein sequence ID" value="QDT94749.1"/>
    <property type="molecule type" value="Genomic_DNA"/>
</dbReference>
<organism evidence="1 2">
    <name type="scientific">Gimesia aquarii</name>
    <dbReference type="NCBI Taxonomy" id="2527964"/>
    <lineage>
        <taxon>Bacteria</taxon>
        <taxon>Pseudomonadati</taxon>
        <taxon>Planctomycetota</taxon>
        <taxon>Planctomycetia</taxon>
        <taxon>Planctomycetales</taxon>
        <taxon>Planctomycetaceae</taxon>
        <taxon>Gimesia</taxon>
    </lineage>
</organism>
<proteinExistence type="predicted"/>
<gene>
    <name evidence="1" type="ORF">V144x_01800</name>
</gene>
<dbReference type="Proteomes" id="UP000318704">
    <property type="component" value="Chromosome"/>
</dbReference>
<reference evidence="1 2" key="1">
    <citation type="submission" date="2019-03" db="EMBL/GenBank/DDBJ databases">
        <title>Deep-cultivation of Planctomycetes and their phenomic and genomic characterization uncovers novel biology.</title>
        <authorList>
            <person name="Wiegand S."/>
            <person name="Jogler M."/>
            <person name="Boedeker C."/>
            <person name="Pinto D."/>
            <person name="Vollmers J."/>
            <person name="Rivas-Marin E."/>
            <person name="Kohn T."/>
            <person name="Peeters S.H."/>
            <person name="Heuer A."/>
            <person name="Rast P."/>
            <person name="Oberbeckmann S."/>
            <person name="Bunk B."/>
            <person name="Jeske O."/>
            <person name="Meyerdierks A."/>
            <person name="Storesund J.E."/>
            <person name="Kallscheuer N."/>
            <person name="Luecker S."/>
            <person name="Lage O.M."/>
            <person name="Pohl T."/>
            <person name="Merkel B.J."/>
            <person name="Hornburger P."/>
            <person name="Mueller R.-W."/>
            <person name="Bruemmer F."/>
            <person name="Labrenz M."/>
            <person name="Spormann A.M."/>
            <person name="Op den Camp H."/>
            <person name="Overmann J."/>
            <person name="Amann R."/>
            <person name="Jetten M.S.M."/>
            <person name="Mascher T."/>
            <person name="Medema M.H."/>
            <person name="Devos D.P."/>
            <person name="Kaster A.-K."/>
            <person name="Ovreas L."/>
            <person name="Rohde M."/>
            <person name="Galperin M.Y."/>
            <person name="Jogler C."/>
        </authorList>
    </citation>
    <scope>NUCLEOTIDE SEQUENCE [LARGE SCALE GENOMIC DNA]</scope>
    <source>
        <strain evidence="1 2">V144</strain>
    </source>
</reference>
<name>A0A517VP15_9PLAN</name>
<evidence type="ECO:0000313" key="2">
    <source>
        <dbReference type="Proteomes" id="UP000318704"/>
    </source>
</evidence>
<dbReference type="KEGG" id="gaw:V144x_01800"/>
<accession>A0A517VP15</accession>
<dbReference type="AlphaFoldDB" id="A0A517VP15"/>
<protein>
    <submittedName>
        <fullName evidence="1">Uncharacterized protein</fullName>
    </submittedName>
</protein>
<evidence type="ECO:0000313" key="1">
    <source>
        <dbReference type="EMBL" id="QDT94749.1"/>
    </source>
</evidence>